<evidence type="ECO:0000313" key="1">
    <source>
        <dbReference type="EMBL" id="KAE8668816.1"/>
    </source>
</evidence>
<name>A0A6A2Y0W5_HIBSY</name>
<accession>A0A6A2Y0W5</accession>
<dbReference type="EMBL" id="VEPZ02001542">
    <property type="protein sequence ID" value="KAE8668816.1"/>
    <property type="molecule type" value="Genomic_DNA"/>
</dbReference>
<gene>
    <name evidence="1" type="ORF">F3Y22_tig00112285pilonHSYRG00390</name>
</gene>
<comment type="caution">
    <text evidence="1">The sequence shown here is derived from an EMBL/GenBank/DDBJ whole genome shotgun (WGS) entry which is preliminary data.</text>
</comment>
<dbReference type="Proteomes" id="UP000436088">
    <property type="component" value="Unassembled WGS sequence"/>
</dbReference>
<evidence type="ECO:0000313" key="2">
    <source>
        <dbReference type="Proteomes" id="UP000436088"/>
    </source>
</evidence>
<keyword evidence="2" id="KW-1185">Reference proteome</keyword>
<protein>
    <submittedName>
        <fullName evidence="1">Signal recognition particle 9 kDa protein</fullName>
    </submittedName>
</protein>
<sequence>MQANSYIKEKNCLVVTLTLLNGLPQVQDRSSTGCKEDGEDEHIFFTLMARGPDVDMSEITGKEQLEAQPAKKGRGRKPELDLEMETLLIFLIHTFYGVWIKLTTVQVELCIPFASMNLDKISGKQSGREVGHISDFGIAPVQDVECRPTEVDCYTILHLNHLIIEAWHWSNCRPLGKHLLQTFTPLPTTACSLYNSATMWSISMRLGIYPSLPPTLCSY</sequence>
<reference evidence="1" key="1">
    <citation type="submission" date="2019-09" db="EMBL/GenBank/DDBJ databases">
        <title>Draft genome information of white flower Hibiscus syriacus.</title>
        <authorList>
            <person name="Kim Y.-M."/>
        </authorList>
    </citation>
    <scope>NUCLEOTIDE SEQUENCE [LARGE SCALE GENOMIC DNA]</scope>
    <source>
        <strain evidence="1">YM2019G1</strain>
    </source>
</reference>
<dbReference type="AlphaFoldDB" id="A0A6A2Y0W5"/>
<proteinExistence type="predicted"/>
<organism evidence="1 2">
    <name type="scientific">Hibiscus syriacus</name>
    <name type="common">Rose of Sharon</name>
    <dbReference type="NCBI Taxonomy" id="106335"/>
    <lineage>
        <taxon>Eukaryota</taxon>
        <taxon>Viridiplantae</taxon>
        <taxon>Streptophyta</taxon>
        <taxon>Embryophyta</taxon>
        <taxon>Tracheophyta</taxon>
        <taxon>Spermatophyta</taxon>
        <taxon>Magnoliopsida</taxon>
        <taxon>eudicotyledons</taxon>
        <taxon>Gunneridae</taxon>
        <taxon>Pentapetalae</taxon>
        <taxon>rosids</taxon>
        <taxon>malvids</taxon>
        <taxon>Malvales</taxon>
        <taxon>Malvaceae</taxon>
        <taxon>Malvoideae</taxon>
        <taxon>Hibiscus</taxon>
    </lineage>
</organism>